<dbReference type="RefSeq" id="WP_137262919.1">
    <property type="nucleotide sequence ID" value="NZ_SZQL01000014.1"/>
</dbReference>
<organism evidence="1 2">
    <name type="scientific">Ilyomonas limi</name>
    <dbReference type="NCBI Taxonomy" id="2575867"/>
    <lineage>
        <taxon>Bacteria</taxon>
        <taxon>Pseudomonadati</taxon>
        <taxon>Bacteroidota</taxon>
        <taxon>Chitinophagia</taxon>
        <taxon>Chitinophagales</taxon>
        <taxon>Chitinophagaceae</taxon>
        <taxon>Ilyomonas</taxon>
    </lineage>
</organism>
<reference evidence="1 2" key="1">
    <citation type="submission" date="2019-05" db="EMBL/GenBank/DDBJ databases">
        <title>Panacibacter sp. strain 17mud1-8 Genome sequencing and assembly.</title>
        <authorList>
            <person name="Chhetri G."/>
        </authorList>
    </citation>
    <scope>NUCLEOTIDE SEQUENCE [LARGE SCALE GENOMIC DNA]</scope>
    <source>
        <strain evidence="1 2">17mud1-8</strain>
    </source>
</reference>
<keyword evidence="2" id="KW-1185">Reference proteome</keyword>
<name>A0A4U3KZN0_9BACT</name>
<proteinExistence type="predicted"/>
<evidence type="ECO:0000313" key="1">
    <source>
        <dbReference type="EMBL" id="TKK66646.1"/>
    </source>
</evidence>
<dbReference type="AlphaFoldDB" id="A0A4U3KZN0"/>
<evidence type="ECO:0000313" key="2">
    <source>
        <dbReference type="Proteomes" id="UP000305848"/>
    </source>
</evidence>
<comment type="caution">
    <text evidence="1">The sequence shown here is derived from an EMBL/GenBank/DDBJ whole genome shotgun (WGS) entry which is preliminary data.</text>
</comment>
<gene>
    <name evidence="1" type="ORF">FC093_16555</name>
</gene>
<protein>
    <submittedName>
        <fullName evidence="1">Uncharacterized protein</fullName>
    </submittedName>
</protein>
<dbReference type="OrthoDB" id="670236at2"/>
<sequence>MNLHYVNSSTALLQFRLRSAHHKKRAQYEDWDKQLLALQRERNVLYKQQRNLGWVELNSPIVRGWKRYFVLRDDVAKSKQASFFESILSKINTTQYSYRKDFRVKKRKWGKKVYVVKELHLLRPQAFCFNKMKFTEAEKQFFEERLVQDKWTSKPFKIYVFKESWRFVLRVRPNIITKTRARDEVIESRIQQINNYLENGALIGRLAHLSNGRRNSWYDEEKRKEKNPLKNKPLATTLDEYYVKEHDT</sequence>
<dbReference type="Proteomes" id="UP000305848">
    <property type="component" value="Unassembled WGS sequence"/>
</dbReference>
<accession>A0A4U3KZN0</accession>
<dbReference type="EMBL" id="SZQL01000014">
    <property type="protein sequence ID" value="TKK66646.1"/>
    <property type="molecule type" value="Genomic_DNA"/>
</dbReference>